<dbReference type="InterPro" id="IPR027417">
    <property type="entry name" value="P-loop_NTPase"/>
</dbReference>
<dbReference type="Gene3D" id="1.25.40.10">
    <property type="entry name" value="Tetratricopeptide repeat domain"/>
    <property type="match status" value="1"/>
</dbReference>
<dbReference type="AlphaFoldDB" id="A0A3S0QY82"/>
<evidence type="ECO:0000256" key="1">
    <source>
        <dbReference type="ARBA" id="ARBA00022679"/>
    </source>
</evidence>
<dbReference type="RefSeq" id="WP_126672366.1">
    <property type="nucleotide sequence ID" value="NZ_RYZR01000003.1"/>
</dbReference>
<keyword evidence="3" id="KW-1185">Reference proteome</keyword>
<dbReference type="Proteomes" id="UP000267077">
    <property type="component" value="Unassembled WGS sequence"/>
</dbReference>
<proteinExistence type="predicted"/>
<gene>
    <name evidence="2" type="ORF">EKH79_03220</name>
</gene>
<dbReference type="Pfam" id="PF13432">
    <property type="entry name" value="TPR_16"/>
    <property type="match status" value="1"/>
</dbReference>
<organism evidence="2 3">
    <name type="scientific">Dyella dinghuensis</name>
    <dbReference type="NCBI Taxonomy" id="1920169"/>
    <lineage>
        <taxon>Bacteria</taxon>
        <taxon>Pseudomonadati</taxon>
        <taxon>Pseudomonadota</taxon>
        <taxon>Gammaproteobacteria</taxon>
        <taxon>Lysobacterales</taxon>
        <taxon>Rhodanobacteraceae</taxon>
        <taxon>Dyella</taxon>
    </lineage>
</organism>
<comment type="caution">
    <text evidence="2">The sequence shown here is derived from an EMBL/GenBank/DDBJ whole genome shotgun (WGS) entry which is preliminary data.</text>
</comment>
<dbReference type="OrthoDB" id="9766687at2"/>
<dbReference type="SUPFAM" id="SSF52540">
    <property type="entry name" value="P-loop containing nucleoside triphosphate hydrolases"/>
    <property type="match status" value="1"/>
</dbReference>
<dbReference type="InterPro" id="IPR011990">
    <property type="entry name" value="TPR-like_helical_dom_sf"/>
</dbReference>
<keyword evidence="1 2" id="KW-0808">Transferase</keyword>
<dbReference type="PANTHER" id="PTHR12788">
    <property type="entry name" value="PROTEIN-TYROSINE SULFOTRANSFERASE 2"/>
    <property type="match status" value="1"/>
</dbReference>
<name>A0A3S0QY82_9GAMM</name>
<dbReference type="SMART" id="SM00028">
    <property type="entry name" value="TPR"/>
    <property type="match status" value="6"/>
</dbReference>
<sequence length="536" mass="59984">MTEVFAKPNFPTAQSGTESLHAQAVAAFKLRNWTRAGELAQEVTRQLPAHDSAWFIAGLAALELQHWQLALICLRKATDLIPSNAAYATQFARALSTANMPNSALRAANRALNLVPDNALTFHTLAMVYTRCNVHERAVCALREAVKRAPKNAAIHFDYAMAQVYTGDIDGAQATLETCLALNPQDWRAYAKRSKLRRQTPAKNHVQQLLSLLSQTQSNATASTYLHMALSKEYEDLQEYALAFEHLSQGKAIARRERTEAIRDYQDIFTALMDAFPMRHSDLAGCPTAEPIFVVGMPRTGTTLVERILSSHPQVHSMGELSNFGIVLKQLAGYGSRPGLQVETIVASKAISWRMLGEKYLTSTRPVTDNKPHFIDKKPHNFLYIGHIAHALPNARIICLRRDPMDTCLSNFRELFSPGAEFHDYALDLLDTAKYYVAFDRLMTHWKRTFPGRIFEVQYETLVTDVEATTRAIVAHCGLPWSETCLRFEHNSASVATASSVQVREPIYRAAAGRWKKYAMQMSEVRAFLAEAGVEI</sequence>
<dbReference type="InterPro" id="IPR019734">
    <property type="entry name" value="TPR_rpt"/>
</dbReference>
<dbReference type="Gene3D" id="3.40.50.300">
    <property type="entry name" value="P-loop containing nucleotide triphosphate hydrolases"/>
    <property type="match status" value="1"/>
</dbReference>
<dbReference type="SUPFAM" id="SSF48452">
    <property type="entry name" value="TPR-like"/>
    <property type="match status" value="1"/>
</dbReference>
<dbReference type="Pfam" id="PF13469">
    <property type="entry name" value="Sulfotransfer_3"/>
    <property type="match status" value="1"/>
</dbReference>
<dbReference type="Pfam" id="PF14559">
    <property type="entry name" value="TPR_19"/>
    <property type="match status" value="1"/>
</dbReference>
<accession>A0A3S0QY82</accession>
<dbReference type="InterPro" id="IPR026634">
    <property type="entry name" value="TPST-like"/>
</dbReference>
<reference evidence="2 3" key="1">
    <citation type="submission" date="2018-12" db="EMBL/GenBank/DDBJ databases">
        <title>Dyella dinghuensis sp. nov. DHOA06 and Dyella choica sp. nov. 4M-K27, isolated from forest soil.</title>
        <authorList>
            <person name="Qiu L.-H."/>
            <person name="Gao Z.-H."/>
        </authorList>
    </citation>
    <scope>NUCLEOTIDE SEQUENCE [LARGE SCALE GENOMIC DNA]</scope>
    <source>
        <strain evidence="2 3">DHOA06</strain>
    </source>
</reference>
<dbReference type="EMBL" id="RYZR01000003">
    <property type="protein sequence ID" value="RUL65735.1"/>
    <property type="molecule type" value="Genomic_DNA"/>
</dbReference>
<dbReference type="PANTHER" id="PTHR12788:SF10">
    <property type="entry name" value="PROTEIN-TYROSINE SULFOTRANSFERASE"/>
    <property type="match status" value="1"/>
</dbReference>
<protein>
    <submittedName>
        <fullName evidence="2">Sulfotransferase family protein</fullName>
    </submittedName>
</protein>
<evidence type="ECO:0000313" key="2">
    <source>
        <dbReference type="EMBL" id="RUL65735.1"/>
    </source>
</evidence>
<dbReference type="GO" id="GO:0008476">
    <property type="term" value="F:protein-tyrosine sulfotransferase activity"/>
    <property type="evidence" value="ECO:0007669"/>
    <property type="project" value="InterPro"/>
</dbReference>
<evidence type="ECO:0000313" key="3">
    <source>
        <dbReference type="Proteomes" id="UP000267077"/>
    </source>
</evidence>